<dbReference type="EMBL" id="CM018052">
    <property type="protein sequence ID" value="KAA8514943.1"/>
    <property type="molecule type" value="Genomic_DNA"/>
</dbReference>
<accession>A0A5J4Z8D1</accession>
<keyword evidence="1" id="KW-1133">Transmembrane helix</keyword>
<dbReference type="AlphaFoldDB" id="A0A5J4Z8D1"/>
<evidence type="ECO:0000313" key="3">
    <source>
        <dbReference type="Proteomes" id="UP000325577"/>
    </source>
</evidence>
<gene>
    <name evidence="2" type="ORF">F0562_018270</name>
</gene>
<keyword evidence="1" id="KW-0812">Transmembrane</keyword>
<protein>
    <submittedName>
        <fullName evidence="2">Uncharacterized protein</fullName>
    </submittedName>
</protein>
<organism evidence="2 3">
    <name type="scientific">Nyssa sinensis</name>
    <dbReference type="NCBI Taxonomy" id="561372"/>
    <lineage>
        <taxon>Eukaryota</taxon>
        <taxon>Viridiplantae</taxon>
        <taxon>Streptophyta</taxon>
        <taxon>Embryophyta</taxon>
        <taxon>Tracheophyta</taxon>
        <taxon>Spermatophyta</taxon>
        <taxon>Magnoliopsida</taxon>
        <taxon>eudicotyledons</taxon>
        <taxon>Gunneridae</taxon>
        <taxon>Pentapetalae</taxon>
        <taxon>asterids</taxon>
        <taxon>Cornales</taxon>
        <taxon>Nyssaceae</taxon>
        <taxon>Nyssa</taxon>
    </lineage>
</organism>
<sequence>MTRRPHRIHHQSVCRKSLNWLVDALMVCAALTGIVLGMYRGCAKMAWLFRSGFMGIGFLDFCKRNCRRVFVLRDSRELNSGILEALQMLVGKWKTSGRTADEIGDESVRTNLIETAIVWLGIRPLIWQLNGAVELFVAISLHFLELDLRPRVHGDGSDEADMDTKATVLTSRRERWSDPWSERGWIC</sequence>
<evidence type="ECO:0000256" key="1">
    <source>
        <dbReference type="SAM" id="Phobius"/>
    </source>
</evidence>
<evidence type="ECO:0000313" key="2">
    <source>
        <dbReference type="EMBL" id="KAA8514943.1"/>
    </source>
</evidence>
<name>A0A5J4Z8D1_9ASTE</name>
<proteinExistence type="predicted"/>
<feature type="transmembrane region" description="Helical" evidence="1">
    <location>
        <begin position="20"/>
        <end position="39"/>
    </location>
</feature>
<keyword evidence="3" id="KW-1185">Reference proteome</keyword>
<keyword evidence="1" id="KW-0472">Membrane</keyword>
<dbReference type="Proteomes" id="UP000325577">
    <property type="component" value="Linkage Group LG9"/>
</dbReference>
<reference evidence="2 3" key="1">
    <citation type="submission" date="2019-09" db="EMBL/GenBank/DDBJ databases">
        <title>A chromosome-level genome assembly of the Chinese tupelo Nyssa sinensis.</title>
        <authorList>
            <person name="Yang X."/>
            <person name="Kang M."/>
            <person name="Yang Y."/>
            <person name="Xiong H."/>
            <person name="Wang M."/>
            <person name="Zhang Z."/>
            <person name="Wang Z."/>
            <person name="Wu H."/>
            <person name="Ma T."/>
            <person name="Liu J."/>
            <person name="Xi Z."/>
        </authorList>
    </citation>
    <scope>NUCLEOTIDE SEQUENCE [LARGE SCALE GENOMIC DNA]</scope>
    <source>
        <strain evidence="2">J267</strain>
        <tissue evidence="2">Leaf</tissue>
    </source>
</reference>